<evidence type="ECO:0000256" key="8">
    <source>
        <dbReference type="ARBA" id="ARBA00034808"/>
    </source>
</evidence>
<evidence type="ECO:0000256" key="5">
    <source>
        <dbReference type="ARBA" id="ARBA00022840"/>
    </source>
</evidence>
<dbReference type="EMBL" id="CP032630">
    <property type="protein sequence ID" value="AYF98659.1"/>
    <property type="molecule type" value="Genomic_DNA"/>
</dbReference>
<dbReference type="RefSeq" id="WP_120763006.1">
    <property type="nucleotide sequence ID" value="NZ_CP032630.1"/>
</dbReference>
<dbReference type="KEGG" id="lyd:D7I47_10585"/>
<organism evidence="13 14">
    <name type="scientific">Protaetiibacter intestinalis</name>
    <dbReference type="NCBI Taxonomy" id="2419774"/>
    <lineage>
        <taxon>Bacteria</taxon>
        <taxon>Bacillati</taxon>
        <taxon>Actinomycetota</taxon>
        <taxon>Actinomycetes</taxon>
        <taxon>Micrococcales</taxon>
        <taxon>Microbacteriaceae</taxon>
        <taxon>Protaetiibacter</taxon>
    </lineage>
</organism>
<dbReference type="AlphaFoldDB" id="A0A387BCQ6"/>
<keyword evidence="14" id="KW-1185">Reference proteome</keyword>
<dbReference type="GO" id="GO:0016887">
    <property type="term" value="F:ATP hydrolysis activity"/>
    <property type="evidence" value="ECO:0007669"/>
    <property type="project" value="RHEA"/>
</dbReference>
<keyword evidence="3 10" id="KW-0378">Hydrolase</keyword>
<keyword evidence="6" id="KW-0413">Isomerase</keyword>
<dbReference type="Pfam" id="PF00580">
    <property type="entry name" value="UvrD-helicase"/>
    <property type="match status" value="1"/>
</dbReference>
<dbReference type="Gene3D" id="1.10.10.160">
    <property type="match status" value="1"/>
</dbReference>
<evidence type="ECO:0000259" key="12">
    <source>
        <dbReference type="PROSITE" id="PS51198"/>
    </source>
</evidence>
<dbReference type="Gene3D" id="3.40.50.300">
    <property type="entry name" value="P-loop containing nucleotide triphosphate hydrolases"/>
    <property type="match status" value="2"/>
</dbReference>
<dbReference type="Pfam" id="PF08378">
    <property type="entry name" value="NERD"/>
    <property type="match status" value="1"/>
</dbReference>
<dbReference type="GO" id="GO:0005829">
    <property type="term" value="C:cytosol"/>
    <property type="evidence" value="ECO:0007669"/>
    <property type="project" value="TreeGrafter"/>
</dbReference>
<evidence type="ECO:0000256" key="3">
    <source>
        <dbReference type="ARBA" id="ARBA00022801"/>
    </source>
</evidence>
<dbReference type="InterPro" id="IPR014017">
    <property type="entry name" value="DNA_helicase_UvrD-like_C"/>
</dbReference>
<accession>A0A387BCQ6</accession>
<evidence type="ECO:0000313" key="14">
    <source>
        <dbReference type="Proteomes" id="UP000278886"/>
    </source>
</evidence>
<dbReference type="Proteomes" id="UP000278886">
    <property type="component" value="Chromosome"/>
</dbReference>
<keyword evidence="2 10" id="KW-0547">Nucleotide-binding</keyword>
<comment type="catalytic activity">
    <reaction evidence="9">
        <text>ATP + H2O = ADP + phosphate + H(+)</text>
        <dbReference type="Rhea" id="RHEA:13065"/>
        <dbReference type="ChEBI" id="CHEBI:15377"/>
        <dbReference type="ChEBI" id="CHEBI:15378"/>
        <dbReference type="ChEBI" id="CHEBI:30616"/>
        <dbReference type="ChEBI" id="CHEBI:43474"/>
        <dbReference type="ChEBI" id="CHEBI:456216"/>
        <dbReference type="EC" id="5.6.2.4"/>
    </reaction>
</comment>
<dbReference type="OrthoDB" id="9787585at2"/>
<dbReference type="GO" id="GO:0005524">
    <property type="term" value="F:ATP binding"/>
    <property type="evidence" value="ECO:0007669"/>
    <property type="project" value="UniProtKB-UniRule"/>
</dbReference>
<sequence length="695" mass="76270">MSGGDSAAREARSHRALAEEMRRQAHVYEQMAFNFEAAAASEHRLEQTLAPLQSQGFHVLPDRRWPGSRAQVDFVVVGPSGVYIVDAKTWKDVRVEKHGSESRVFQGDDDVTERFAGLADLGMTTEQLLAEIGLAPTEVHTLAVFTNRRDLRAGVMGVDLMSEGAVVERILSRGRRLSLVEVERVLTSVMQHFPPYAASAAPASVIVTAPPAPAPVQPELLTIEELNAAAFAGLTAEPIESWMAFLHPEQAKVVRRTFNGPCRIRGAAGTGKTVVGLHRAAHIARTRPGKVLVTTYVRTLPDVLSALFERLAPEVSSRVEFESVHALAGNILKSRGVRYSLNGRKAGDVWRKVWREHGAHGPVGAIDPDERYWREEIASVIKGRGISNFAEYENCARVGRSRRLQPTQRAAVWALYERYAAALRAEHIWDFEDLILAAEASLRQEPSDEYGAVVIDEAQDLSCAMIRMLHLLAGDGPDAFNLIGDGQQSIYPGGYTLAELGISIAGRGIVMDRNYRNTLEIAQFATSLVRENSFVDIESGARGTADTAEFLRRGAKPKVMRFSSRQRHDLSVVDHVRSLLDDPEVGPGDIGVLAMYRHQVNDLLVAFAAAGLPVIDLEKYDGHPVEAVKVGTIKRAKGLEFKQVVVARTPLSLMEGAPGAPEESSERERLELELRELYVAMTRARDGLWVGVVAA</sequence>
<evidence type="ECO:0000256" key="7">
    <source>
        <dbReference type="ARBA" id="ARBA00034617"/>
    </source>
</evidence>
<gene>
    <name evidence="13" type="ORF">D7I47_10585</name>
</gene>
<dbReference type="GO" id="GO:0003677">
    <property type="term" value="F:DNA binding"/>
    <property type="evidence" value="ECO:0007669"/>
    <property type="project" value="UniProtKB-KW"/>
</dbReference>
<proteinExistence type="inferred from homology"/>
<protein>
    <recommendedName>
        <fullName evidence="8">DNA 3'-5' helicase</fullName>
        <ecNumber evidence="8">5.6.2.4</ecNumber>
    </recommendedName>
</protein>
<evidence type="ECO:0000256" key="2">
    <source>
        <dbReference type="ARBA" id="ARBA00022741"/>
    </source>
</evidence>
<evidence type="ECO:0000313" key="13">
    <source>
        <dbReference type="EMBL" id="AYF98659.1"/>
    </source>
</evidence>
<feature type="binding site" evidence="10">
    <location>
        <begin position="266"/>
        <end position="273"/>
    </location>
    <ligand>
        <name>ATP</name>
        <dbReference type="ChEBI" id="CHEBI:30616"/>
    </ligand>
</feature>
<evidence type="ECO:0000256" key="4">
    <source>
        <dbReference type="ARBA" id="ARBA00022806"/>
    </source>
</evidence>
<evidence type="ECO:0000256" key="6">
    <source>
        <dbReference type="ARBA" id="ARBA00023235"/>
    </source>
</evidence>
<evidence type="ECO:0000256" key="9">
    <source>
        <dbReference type="ARBA" id="ARBA00048988"/>
    </source>
</evidence>
<dbReference type="PANTHER" id="PTHR11070">
    <property type="entry name" value="UVRD / RECB / PCRA DNA HELICASE FAMILY MEMBER"/>
    <property type="match status" value="1"/>
</dbReference>
<dbReference type="InterPro" id="IPR027417">
    <property type="entry name" value="P-loop_NTPase"/>
</dbReference>
<dbReference type="Pfam" id="PF13361">
    <property type="entry name" value="UvrD_C"/>
    <property type="match status" value="1"/>
</dbReference>
<reference evidence="14" key="1">
    <citation type="submission" date="2018-09" db="EMBL/GenBank/DDBJ databases">
        <title>Genome sequencing of strain 2DFWR-13.</title>
        <authorList>
            <person name="Heo J."/>
            <person name="Kim S.-J."/>
            <person name="Kwon S.-W."/>
        </authorList>
    </citation>
    <scope>NUCLEOTIDE SEQUENCE [LARGE SCALE GENOMIC DNA]</scope>
    <source>
        <strain evidence="14">2DFWR-13</strain>
    </source>
</reference>
<evidence type="ECO:0000259" key="11">
    <source>
        <dbReference type="PROSITE" id="PS50965"/>
    </source>
</evidence>
<keyword evidence="5 10" id="KW-0067">ATP-binding</keyword>
<feature type="domain" description="UvrD-like helicase ATP-binding" evidence="12">
    <location>
        <begin position="245"/>
        <end position="544"/>
    </location>
</feature>
<dbReference type="EC" id="5.6.2.4" evidence="8"/>
<comment type="similarity">
    <text evidence="1">Belongs to the helicase family. UvrD subfamily.</text>
</comment>
<dbReference type="SUPFAM" id="SSF52540">
    <property type="entry name" value="P-loop containing nucleoside triphosphate hydrolases"/>
    <property type="match status" value="1"/>
</dbReference>
<dbReference type="InterPro" id="IPR013986">
    <property type="entry name" value="DExx_box_DNA_helicase_dom_sf"/>
</dbReference>
<dbReference type="GO" id="GO:0000725">
    <property type="term" value="P:recombinational repair"/>
    <property type="evidence" value="ECO:0007669"/>
    <property type="project" value="TreeGrafter"/>
</dbReference>
<evidence type="ECO:0000256" key="1">
    <source>
        <dbReference type="ARBA" id="ARBA00009922"/>
    </source>
</evidence>
<dbReference type="PROSITE" id="PS50965">
    <property type="entry name" value="NERD"/>
    <property type="match status" value="1"/>
</dbReference>
<evidence type="ECO:0000256" key="10">
    <source>
        <dbReference type="PROSITE-ProRule" id="PRU00560"/>
    </source>
</evidence>
<dbReference type="GO" id="GO:0043138">
    <property type="term" value="F:3'-5' DNA helicase activity"/>
    <property type="evidence" value="ECO:0007669"/>
    <property type="project" value="UniProtKB-EC"/>
</dbReference>
<name>A0A387BCQ6_9MICO</name>
<dbReference type="InterPro" id="IPR014016">
    <property type="entry name" value="UvrD-like_ATP-bd"/>
</dbReference>
<dbReference type="PANTHER" id="PTHR11070:SF45">
    <property type="entry name" value="DNA 3'-5' HELICASE"/>
    <property type="match status" value="1"/>
</dbReference>
<keyword evidence="4 10" id="KW-0347">Helicase</keyword>
<comment type="catalytic activity">
    <reaction evidence="7">
        <text>Couples ATP hydrolysis with the unwinding of duplex DNA by translocating in the 3'-5' direction.</text>
        <dbReference type="EC" id="5.6.2.4"/>
    </reaction>
</comment>
<dbReference type="InterPro" id="IPR011528">
    <property type="entry name" value="NERD"/>
</dbReference>
<dbReference type="InterPro" id="IPR000212">
    <property type="entry name" value="DNA_helicase_UvrD/REP"/>
</dbReference>
<feature type="domain" description="NERD" evidence="11">
    <location>
        <begin position="37"/>
        <end position="152"/>
    </location>
</feature>
<dbReference type="PROSITE" id="PS51198">
    <property type="entry name" value="UVRD_HELICASE_ATP_BIND"/>
    <property type="match status" value="1"/>
</dbReference>